<evidence type="ECO:0000256" key="2">
    <source>
        <dbReference type="ARBA" id="ARBA00022840"/>
    </source>
</evidence>
<protein>
    <recommendedName>
        <fullName evidence="3">AMP-dependent synthetase/ligase domain-containing protein</fullName>
    </recommendedName>
</protein>
<keyword evidence="1" id="KW-0547">Nucleotide-binding</keyword>
<dbReference type="SUPFAM" id="SSF56801">
    <property type="entry name" value="Acetyl-CoA synthetase-like"/>
    <property type="match status" value="1"/>
</dbReference>
<dbReference type="GO" id="GO:0004467">
    <property type="term" value="F:long-chain fatty acid-CoA ligase activity"/>
    <property type="evidence" value="ECO:0007669"/>
    <property type="project" value="TreeGrafter"/>
</dbReference>
<dbReference type="PANTHER" id="PTHR43272">
    <property type="entry name" value="LONG-CHAIN-FATTY-ACID--COA LIGASE"/>
    <property type="match status" value="1"/>
</dbReference>
<proteinExistence type="predicted"/>
<accession>A0A381RIE0</accession>
<evidence type="ECO:0000256" key="1">
    <source>
        <dbReference type="ARBA" id="ARBA00022741"/>
    </source>
</evidence>
<evidence type="ECO:0000259" key="3">
    <source>
        <dbReference type="Pfam" id="PF00501"/>
    </source>
</evidence>
<keyword evidence="2" id="KW-0067">ATP-binding</keyword>
<dbReference type="InterPro" id="IPR000873">
    <property type="entry name" value="AMP-dep_synth/lig_dom"/>
</dbReference>
<dbReference type="PANTHER" id="PTHR43272:SF33">
    <property type="entry name" value="AMP-BINDING DOMAIN-CONTAINING PROTEIN-RELATED"/>
    <property type="match status" value="1"/>
</dbReference>
<gene>
    <name evidence="4" type="ORF">METZ01_LOCUS43572</name>
</gene>
<dbReference type="CDD" id="cd05907">
    <property type="entry name" value="VL_LC_FACS_like"/>
    <property type="match status" value="1"/>
</dbReference>
<name>A0A381RIE0_9ZZZZ</name>
<evidence type="ECO:0000313" key="4">
    <source>
        <dbReference type="EMBL" id="SUZ90718.1"/>
    </source>
</evidence>
<dbReference type="GO" id="GO:0016020">
    <property type="term" value="C:membrane"/>
    <property type="evidence" value="ECO:0007669"/>
    <property type="project" value="TreeGrafter"/>
</dbReference>
<dbReference type="EMBL" id="UINC01001917">
    <property type="protein sequence ID" value="SUZ90718.1"/>
    <property type="molecule type" value="Genomic_DNA"/>
</dbReference>
<dbReference type="InterPro" id="IPR042099">
    <property type="entry name" value="ANL_N_sf"/>
</dbReference>
<sequence>MDSEVKTLASLPFHISDRLSKPVLFQRCRATGADDFSSQELFEEIRVISLGLSALGVQPGDRVALISDTRPEWVIADLAILSAGAVTVPLYPTLASEQIFEILNDAKVRFAIVAGEAEAAKVRSVLQTLPQLEIVAVIDRQSDETSRDESGEIGLCDVAERGRRRLLAEEGLAQRYRETVNGVSPNDIATIIYTSGTTGRSKGVMLTHVNILSNVRASLQMISMKSDDVALSFLPLSHSLERTVVYAYLCEGVTVAFAESLETIARDLRMIKPTIMTGVPRVYEKVQARVLESVAQAPAIRRKIFGWAISAGWSRASRQFANQSVPWYIRFQNLLADRMVFRKIRARTGGRLRLIVSGGAPLGISTAEFFCAIGMPIVEGYGLTETAPVLTLNPPEAVRIGTVGKAIPGVDLKVAPDGELLARGPNVMQGYYGKPDATAEVIRDGWFHTGDIGNIDDDGYVSVTDRKKDILVTSNGKNIAPQPIEARFKRSPLVAEALLLGDRRRFIAVLLIPDRAQLEELVLRDGASFIPIEDLVERADVQLLYQEVVDEVNVTLAGFEQVRRFKLLPAEFSIAGGELTPTMKVRRRVVEERWNKVIEMLYEESLSD</sequence>
<dbReference type="AlphaFoldDB" id="A0A381RIE0"/>
<organism evidence="4">
    <name type="scientific">marine metagenome</name>
    <dbReference type="NCBI Taxonomy" id="408172"/>
    <lineage>
        <taxon>unclassified sequences</taxon>
        <taxon>metagenomes</taxon>
        <taxon>ecological metagenomes</taxon>
    </lineage>
</organism>
<dbReference type="InterPro" id="IPR020845">
    <property type="entry name" value="AMP-binding_CS"/>
</dbReference>
<feature type="domain" description="AMP-dependent synthetase/ligase" evidence="3">
    <location>
        <begin position="35"/>
        <end position="432"/>
    </location>
</feature>
<reference evidence="4" key="1">
    <citation type="submission" date="2018-05" db="EMBL/GenBank/DDBJ databases">
        <authorList>
            <person name="Lanie J.A."/>
            <person name="Ng W.-L."/>
            <person name="Kazmierczak K.M."/>
            <person name="Andrzejewski T.M."/>
            <person name="Davidsen T.M."/>
            <person name="Wayne K.J."/>
            <person name="Tettelin H."/>
            <person name="Glass J.I."/>
            <person name="Rusch D."/>
            <person name="Podicherti R."/>
            <person name="Tsui H.-C.T."/>
            <person name="Winkler M.E."/>
        </authorList>
    </citation>
    <scope>NUCLEOTIDE SEQUENCE</scope>
</reference>
<dbReference type="Gene3D" id="3.40.50.12780">
    <property type="entry name" value="N-terminal domain of ligase-like"/>
    <property type="match status" value="1"/>
</dbReference>
<dbReference type="Pfam" id="PF00501">
    <property type="entry name" value="AMP-binding"/>
    <property type="match status" value="1"/>
</dbReference>
<dbReference type="GO" id="GO:0005524">
    <property type="term" value="F:ATP binding"/>
    <property type="evidence" value="ECO:0007669"/>
    <property type="project" value="UniProtKB-KW"/>
</dbReference>
<dbReference type="PROSITE" id="PS00455">
    <property type="entry name" value="AMP_BINDING"/>
    <property type="match status" value="1"/>
</dbReference>
<dbReference type="Pfam" id="PF23562">
    <property type="entry name" value="AMP-binding_C_3"/>
    <property type="match status" value="1"/>
</dbReference>